<proteinExistence type="predicted"/>
<reference evidence="1" key="1">
    <citation type="journal article" date="2023" name="IScience">
        <title>Live-bearing cockroach genome reveals convergent evolutionary mechanisms linked to viviparity in insects and beyond.</title>
        <authorList>
            <person name="Fouks B."/>
            <person name="Harrison M.C."/>
            <person name="Mikhailova A.A."/>
            <person name="Marchal E."/>
            <person name="English S."/>
            <person name="Carruthers M."/>
            <person name="Jennings E.C."/>
            <person name="Chiamaka E.L."/>
            <person name="Frigard R.A."/>
            <person name="Pippel M."/>
            <person name="Attardo G.M."/>
            <person name="Benoit J.B."/>
            <person name="Bornberg-Bauer E."/>
            <person name="Tobe S.S."/>
        </authorList>
    </citation>
    <scope>NUCLEOTIDE SEQUENCE</scope>
    <source>
        <strain evidence="1">Stay&amp;Tobe</strain>
    </source>
</reference>
<evidence type="ECO:0000313" key="1">
    <source>
        <dbReference type="EMBL" id="KAJ9577124.1"/>
    </source>
</evidence>
<organism evidence="1 2">
    <name type="scientific">Diploptera punctata</name>
    <name type="common">Pacific beetle cockroach</name>
    <dbReference type="NCBI Taxonomy" id="6984"/>
    <lineage>
        <taxon>Eukaryota</taxon>
        <taxon>Metazoa</taxon>
        <taxon>Ecdysozoa</taxon>
        <taxon>Arthropoda</taxon>
        <taxon>Hexapoda</taxon>
        <taxon>Insecta</taxon>
        <taxon>Pterygota</taxon>
        <taxon>Neoptera</taxon>
        <taxon>Polyneoptera</taxon>
        <taxon>Dictyoptera</taxon>
        <taxon>Blattodea</taxon>
        <taxon>Blaberoidea</taxon>
        <taxon>Blaberidae</taxon>
        <taxon>Diplopterinae</taxon>
        <taxon>Diploptera</taxon>
    </lineage>
</organism>
<reference evidence="1" key="2">
    <citation type="submission" date="2023-05" db="EMBL/GenBank/DDBJ databases">
        <authorList>
            <person name="Fouks B."/>
        </authorList>
    </citation>
    <scope>NUCLEOTIDE SEQUENCE</scope>
    <source>
        <strain evidence="1">Stay&amp;Tobe</strain>
        <tissue evidence="1">Testes</tissue>
    </source>
</reference>
<protein>
    <submittedName>
        <fullName evidence="1">Uncharacterized protein</fullName>
    </submittedName>
</protein>
<dbReference type="AlphaFoldDB" id="A0AAD8E530"/>
<gene>
    <name evidence="1" type="ORF">L9F63_006296</name>
</gene>
<comment type="caution">
    <text evidence="1">The sequence shown here is derived from an EMBL/GenBank/DDBJ whole genome shotgun (WGS) entry which is preliminary data.</text>
</comment>
<dbReference type="Proteomes" id="UP001233999">
    <property type="component" value="Unassembled WGS sequence"/>
</dbReference>
<evidence type="ECO:0000313" key="2">
    <source>
        <dbReference type="Proteomes" id="UP001233999"/>
    </source>
</evidence>
<keyword evidence="2" id="KW-1185">Reference proteome</keyword>
<feature type="non-terminal residue" evidence="1">
    <location>
        <position position="1"/>
    </location>
</feature>
<accession>A0AAD8E530</accession>
<feature type="non-terminal residue" evidence="1">
    <location>
        <position position="186"/>
    </location>
</feature>
<sequence length="186" mass="21760">LPLYFWLTKELIFSQTVRTKTTKIKRIAYIPEMLEMLSFCINTSTASVNFLREQHLFLYEKVSESSNICIIVLVKNMANVYMLDIYRKTVYVTILKSSVVFVLYDANISCEERFVIIVNNIYLNCPCDIGMYNILIYIYNKRLSCGFKNDCKLFFIQNVCHHCTLMVMTLGLFILSTTLNLPFMNL</sequence>
<name>A0AAD8E530_DIPPU</name>
<dbReference type="EMBL" id="JASPKZ010009374">
    <property type="protein sequence ID" value="KAJ9577124.1"/>
    <property type="molecule type" value="Genomic_DNA"/>
</dbReference>